<evidence type="ECO:0000256" key="5">
    <source>
        <dbReference type="ARBA" id="ARBA00022801"/>
    </source>
</evidence>
<keyword evidence="3" id="KW-0964">Secreted</keyword>
<proteinExistence type="inferred from homology"/>
<comment type="similarity">
    <text evidence="2">Belongs to the 'GDSL' lipolytic enzyme family.</text>
</comment>
<comment type="caution">
    <text evidence="8">The sequence shown here is derived from an EMBL/GenBank/DDBJ whole genome shotgun (WGS) entry which is preliminary data.</text>
</comment>
<dbReference type="InterPro" id="IPR051238">
    <property type="entry name" value="GDSL_esterase/lipase"/>
</dbReference>
<gene>
    <name evidence="8" type="ORF">KI387_011529</name>
</gene>
<dbReference type="PANTHER" id="PTHR45650">
    <property type="entry name" value="GDSL-LIKE LIPASE/ACYLHYDROLASE-RELATED"/>
    <property type="match status" value="1"/>
</dbReference>
<dbReference type="PROSITE" id="PS01098">
    <property type="entry name" value="LIPASE_GDSL_SER"/>
    <property type="match status" value="1"/>
</dbReference>
<dbReference type="EMBL" id="JAHRHJ020000009">
    <property type="protein sequence ID" value="KAH9299946.1"/>
    <property type="molecule type" value="Genomic_DNA"/>
</dbReference>
<keyword evidence="9" id="KW-1185">Reference proteome</keyword>
<keyword evidence="5" id="KW-0378">Hydrolase</keyword>
<accession>A0AA38CEL3</accession>
<evidence type="ECO:0000256" key="3">
    <source>
        <dbReference type="ARBA" id="ARBA00022525"/>
    </source>
</evidence>
<protein>
    <recommendedName>
        <fullName evidence="10">GDSL esterase/lipase</fullName>
    </recommendedName>
</protein>
<sequence length="361" mass="39738">MAIFAGSVIVTLMGLFTFATSSTVPAIFIFGDSLVDTGNNNYITTLSKGDIWFNGIDFGIGLPTGRFCNGKTIPDYICQIMGLPSPVPYLDPEANGKHILTGVNFASGGSGILPSTGYKYIGRIPFDRQIEYFSNTKADLISLMERAENASHLISNALFYINIGSYDYISNYFLSQSKVSQLYSVERYQELLLGRFAEQLKNLYELGARIFLISNLGPLGCTPLLISSKNPDNGSCVGYINSIISNFNGGLENMLKNKLQIQFGDAQFVLSDNFAMLTQVIHNPAAYGFKYANESCCGIGRLRAEFPCTPISRLCFHRADYVFWDAFHTSDALNSMVANVQYAGPPDFVRPVNLKELMALS</sequence>
<evidence type="ECO:0000256" key="1">
    <source>
        <dbReference type="ARBA" id="ARBA00004613"/>
    </source>
</evidence>
<dbReference type="Gene3D" id="3.40.50.1110">
    <property type="entry name" value="SGNH hydrolase"/>
    <property type="match status" value="1"/>
</dbReference>
<keyword evidence="4 7" id="KW-0732">Signal</keyword>
<evidence type="ECO:0000256" key="2">
    <source>
        <dbReference type="ARBA" id="ARBA00008668"/>
    </source>
</evidence>
<feature type="signal peptide" evidence="7">
    <location>
        <begin position="1"/>
        <end position="21"/>
    </location>
</feature>
<evidence type="ECO:0000256" key="4">
    <source>
        <dbReference type="ARBA" id="ARBA00022729"/>
    </source>
</evidence>
<keyword evidence="6" id="KW-0442">Lipid degradation</keyword>
<dbReference type="GO" id="GO:0016042">
    <property type="term" value="P:lipid catabolic process"/>
    <property type="evidence" value="ECO:0007669"/>
    <property type="project" value="UniProtKB-KW"/>
</dbReference>
<dbReference type="Proteomes" id="UP000824469">
    <property type="component" value="Unassembled WGS sequence"/>
</dbReference>
<evidence type="ECO:0008006" key="10">
    <source>
        <dbReference type="Google" id="ProtNLM"/>
    </source>
</evidence>
<dbReference type="PANTHER" id="PTHR45650:SF8">
    <property type="entry name" value="GDSL ESTERASE_LIPASE"/>
    <property type="match status" value="1"/>
</dbReference>
<name>A0AA38CEL3_TAXCH</name>
<feature type="chain" id="PRO_5041248474" description="GDSL esterase/lipase" evidence="7">
    <location>
        <begin position="22"/>
        <end position="361"/>
    </location>
</feature>
<evidence type="ECO:0000313" key="8">
    <source>
        <dbReference type="EMBL" id="KAH9299946.1"/>
    </source>
</evidence>
<dbReference type="Pfam" id="PF00657">
    <property type="entry name" value="Lipase_GDSL"/>
    <property type="match status" value="1"/>
</dbReference>
<dbReference type="InterPro" id="IPR001087">
    <property type="entry name" value="GDSL"/>
</dbReference>
<dbReference type="GO" id="GO:0016298">
    <property type="term" value="F:lipase activity"/>
    <property type="evidence" value="ECO:0007669"/>
    <property type="project" value="InterPro"/>
</dbReference>
<dbReference type="GO" id="GO:0005576">
    <property type="term" value="C:extracellular region"/>
    <property type="evidence" value="ECO:0007669"/>
    <property type="project" value="UniProtKB-SubCell"/>
</dbReference>
<reference evidence="8 9" key="1">
    <citation type="journal article" date="2021" name="Nat. Plants">
        <title>The Taxus genome provides insights into paclitaxel biosynthesis.</title>
        <authorList>
            <person name="Xiong X."/>
            <person name="Gou J."/>
            <person name="Liao Q."/>
            <person name="Li Y."/>
            <person name="Zhou Q."/>
            <person name="Bi G."/>
            <person name="Li C."/>
            <person name="Du R."/>
            <person name="Wang X."/>
            <person name="Sun T."/>
            <person name="Guo L."/>
            <person name="Liang H."/>
            <person name="Lu P."/>
            <person name="Wu Y."/>
            <person name="Zhang Z."/>
            <person name="Ro D.K."/>
            <person name="Shang Y."/>
            <person name="Huang S."/>
            <person name="Yan J."/>
        </authorList>
    </citation>
    <scope>NUCLEOTIDE SEQUENCE [LARGE SCALE GENOMIC DNA]</scope>
    <source>
        <strain evidence="8">Ta-2019</strain>
    </source>
</reference>
<evidence type="ECO:0000256" key="7">
    <source>
        <dbReference type="SAM" id="SignalP"/>
    </source>
</evidence>
<dbReference type="InterPro" id="IPR035669">
    <property type="entry name" value="SGNH_plant_lipase-like"/>
</dbReference>
<comment type="subcellular location">
    <subcellularLocation>
        <location evidence="1">Secreted</location>
    </subcellularLocation>
</comment>
<organism evidence="8 9">
    <name type="scientific">Taxus chinensis</name>
    <name type="common">Chinese yew</name>
    <name type="synonym">Taxus wallichiana var. chinensis</name>
    <dbReference type="NCBI Taxonomy" id="29808"/>
    <lineage>
        <taxon>Eukaryota</taxon>
        <taxon>Viridiplantae</taxon>
        <taxon>Streptophyta</taxon>
        <taxon>Embryophyta</taxon>
        <taxon>Tracheophyta</taxon>
        <taxon>Spermatophyta</taxon>
        <taxon>Pinopsida</taxon>
        <taxon>Pinidae</taxon>
        <taxon>Conifers II</taxon>
        <taxon>Cupressales</taxon>
        <taxon>Taxaceae</taxon>
        <taxon>Taxus</taxon>
    </lineage>
</organism>
<evidence type="ECO:0000313" key="9">
    <source>
        <dbReference type="Proteomes" id="UP000824469"/>
    </source>
</evidence>
<dbReference type="AlphaFoldDB" id="A0AA38CEL3"/>
<dbReference type="OMA" id="YIGRIPF"/>
<evidence type="ECO:0000256" key="6">
    <source>
        <dbReference type="ARBA" id="ARBA00022963"/>
    </source>
</evidence>
<dbReference type="InterPro" id="IPR036514">
    <property type="entry name" value="SGNH_hydro_sf"/>
</dbReference>
<dbReference type="CDD" id="cd01837">
    <property type="entry name" value="SGNH_plant_lipase_like"/>
    <property type="match status" value="1"/>
</dbReference>
<dbReference type="InterPro" id="IPR008265">
    <property type="entry name" value="Lipase_GDSL_AS"/>
</dbReference>
<keyword evidence="6" id="KW-0443">Lipid metabolism</keyword>